<dbReference type="InterPro" id="IPR010982">
    <property type="entry name" value="Lambda_DNA-bd_dom_sf"/>
</dbReference>
<dbReference type="InterPro" id="IPR052345">
    <property type="entry name" value="Rad_response_metalloprotease"/>
</dbReference>
<accession>A0ABQ5WHA5</accession>
<dbReference type="Gene3D" id="1.10.10.2910">
    <property type="match status" value="1"/>
</dbReference>
<dbReference type="Pfam" id="PF06114">
    <property type="entry name" value="Peptidase_M78"/>
    <property type="match status" value="1"/>
</dbReference>
<comment type="caution">
    <text evidence="3">The sequence shown here is derived from an EMBL/GenBank/DDBJ whole genome shotgun (WGS) entry which is preliminary data.</text>
</comment>
<organism evidence="3 4">
    <name type="scientific">Gluconobacter japonicus</name>
    <dbReference type="NCBI Taxonomy" id="376620"/>
    <lineage>
        <taxon>Bacteria</taxon>
        <taxon>Pseudomonadati</taxon>
        <taxon>Pseudomonadota</taxon>
        <taxon>Alphaproteobacteria</taxon>
        <taxon>Acetobacterales</taxon>
        <taxon>Acetobacteraceae</taxon>
        <taxon>Gluconobacter</taxon>
    </lineage>
</organism>
<dbReference type="EMBL" id="BSNT01000017">
    <property type="protein sequence ID" value="GLQ58921.1"/>
    <property type="molecule type" value="Genomic_DNA"/>
</dbReference>
<dbReference type="PROSITE" id="PS50943">
    <property type="entry name" value="HTH_CROC1"/>
    <property type="match status" value="1"/>
</dbReference>
<protein>
    <submittedName>
        <fullName evidence="3">Transcriptional regulator</fullName>
    </submittedName>
</protein>
<dbReference type="RefSeq" id="WP_062504969.1">
    <property type="nucleotide sequence ID" value="NZ_BEWO01000006.1"/>
</dbReference>
<reference evidence="4" key="1">
    <citation type="journal article" date="2019" name="Int. J. Syst. Evol. Microbiol.">
        <title>The Global Catalogue of Microorganisms (GCM) 10K type strain sequencing project: providing services to taxonomists for standard genome sequencing and annotation.</title>
        <authorList>
            <consortium name="The Broad Institute Genomics Platform"/>
            <consortium name="The Broad Institute Genome Sequencing Center for Infectious Disease"/>
            <person name="Wu L."/>
            <person name="Ma J."/>
        </authorList>
    </citation>
    <scope>NUCLEOTIDE SEQUENCE [LARGE SCALE GENOMIC DNA]</scope>
    <source>
        <strain evidence="4">NBRC 3271</strain>
    </source>
</reference>
<evidence type="ECO:0000256" key="1">
    <source>
        <dbReference type="ARBA" id="ARBA00007227"/>
    </source>
</evidence>
<dbReference type="PANTHER" id="PTHR43236:SF1">
    <property type="entry name" value="BLL7220 PROTEIN"/>
    <property type="match status" value="1"/>
</dbReference>
<comment type="similarity">
    <text evidence="1">Belongs to the short-chain fatty acyl-CoA assimilation regulator (ScfR) family.</text>
</comment>
<evidence type="ECO:0000259" key="2">
    <source>
        <dbReference type="PROSITE" id="PS50943"/>
    </source>
</evidence>
<proteinExistence type="inferred from homology"/>
<name>A0ABQ5WHA5_GLUJA</name>
<keyword evidence="4" id="KW-1185">Reference proteome</keyword>
<dbReference type="InterPro" id="IPR010359">
    <property type="entry name" value="IrrE_HExxH"/>
</dbReference>
<feature type="domain" description="HTH cro/C1-type" evidence="2">
    <location>
        <begin position="7"/>
        <end position="61"/>
    </location>
</feature>
<dbReference type="Proteomes" id="UP001156613">
    <property type="component" value="Unassembled WGS sequence"/>
</dbReference>
<dbReference type="Pfam" id="PF01381">
    <property type="entry name" value="HTH_3"/>
    <property type="match status" value="1"/>
</dbReference>
<dbReference type="InterPro" id="IPR001387">
    <property type="entry name" value="Cro/C1-type_HTH"/>
</dbReference>
<sequence>MFNPSRLTLARQRRGLSSRALAEMAGITPVTLSRIENGKNTPEPETVRKLASTLEFPEAFFSCGDIEKPASNIISFRSMSTMTARERDMAESAAPFAYWIQGWVEERFNLPEPDLINFSAERDPAAAARALRERWTLGEQPISHMIKLMEAKGLRVFSLAEETLRIDGYSCWDGETPYIFLNTFKSAERSRFDCAHELGHLVLHRHGGPKQGKQAEAEANLFASSFLMPEADIRAHLPFVSSLSQIVRAKKRWGVSVSALAYRLHKLKILSDWQYRTMIIEMGKRGYRTTEPHPMPREESTVWKMVLEELWKERLTKHEIAKDLSLPPVEVEKLLFGLLQTPSAGPTERVSKGPQLRVINGQA</sequence>
<dbReference type="CDD" id="cd00093">
    <property type="entry name" value="HTH_XRE"/>
    <property type="match status" value="1"/>
</dbReference>
<gene>
    <name evidence="3" type="ORF">GCM10010937_07240</name>
</gene>
<dbReference type="Gene3D" id="1.10.260.40">
    <property type="entry name" value="lambda repressor-like DNA-binding domains"/>
    <property type="match status" value="1"/>
</dbReference>
<evidence type="ECO:0000313" key="4">
    <source>
        <dbReference type="Proteomes" id="UP001156613"/>
    </source>
</evidence>
<dbReference type="SUPFAM" id="SSF47413">
    <property type="entry name" value="lambda repressor-like DNA-binding domains"/>
    <property type="match status" value="1"/>
</dbReference>
<evidence type="ECO:0000313" key="3">
    <source>
        <dbReference type="EMBL" id="GLQ58921.1"/>
    </source>
</evidence>
<dbReference type="SMART" id="SM00530">
    <property type="entry name" value="HTH_XRE"/>
    <property type="match status" value="1"/>
</dbReference>
<dbReference type="PANTHER" id="PTHR43236">
    <property type="entry name" value="ANTITOXIN HIGA1"/>
    <property type="match status" value="1"/>
</dbReference>